<dbReference type="AlphaFoldDB" id="A0A194QSC3"/>
<dbReference type="Proteomes" id="UP000053240">
    <property type="component" value="Unassembled WGS sequence"/>
</dbReference>
<evidence type="ECO:0000313" key="3">
    <source>
        <dbReference type="Proteomes" id="UP000053240"/>
    </source>
</evidence>
<evidence type="ECO:0000256" key="1">
    <source>
        <dbReference type="SAM" id="MobiDB-lite"/>
    </source>
</evidence>
<name>A0A194QSC3_PAPMA</name>
<proteinExistence type="predicted"/>
<dbReference type="InParanoid" id="A0A194QSC3"/>
<evidence type="ECO:0000313" key="2">
    <source>
        <dbReference type="EMBL" id="KPJ08423.1"/>
    </source>
</evidence>
<accession>A0A194QSC3</accession>
<dbReference type="EMBL" id="KQ461154">
    <property type="protein sequence ID" value="KPJ08423.1"/>
    <property type="molecule type" value="Genomic_DNA"/>
</dbReference>
<dbReference type="STRING" id="76193.A0A194QSC3"/>
<reference evidence="2 3" key="1">
    <citation type="journal article" date="2015" name="Nat. Commun.">
        <title>Outbred genome sequencing and CRISPR/Cas9 gene editing in butterflies.</title>
        <authorList>
            <person name="Li X."/>
            <person name="Fan D."/>
            <person name="Zhang W."/>
            <person name="Liu G."/>
            <person name="Zhang L."/>
            <person name="Zhao L."/>
            <person name="Fang X."/>
            <person name="Chen L."/>
            <person name="Dong Y."/>
            <person name="Chen Y."/>
            <person name="Ding Y."/>
            <person name="Zhao R."/>
            <person name="Feng M."/>
            <person name="Zhu Y."/>
            <person name="Feng Y."/>
            <person name="Jiang X."/>
            <person name="Zhu D."/>
            <person name="Xiang H."/>
            <person name="Feng X."/>
            <person name="Li S."/>
            <person name="Wang J."/>
            <person name="Zhang G."/>
            <person name="Kronforst M.R."/>
            <person name="Wang W."/>
        </authorList>
    </citation>
    <scope>NUCLEOTIDE SEQUENCE [LARGE SCALE GENOMIC DNA]</scope>
    <source>
        <strain evidence="2">Ya'a_city_454_Pm</strain>
        <tissue evidence="2">Whole body</tissue>
    </source>
</reference>
<keyword evidence="3" id="KW-1185">Reference proteome</keyword>
<organism evidence="2 3">
    <name type="scientific">Papilio machaon</name>
    <name type="common">Old World swallowtail butterfly</name>
    <dbReference type="NCBI Taxonomy" id="76193"/>
    <lineage>
        <taxon>Eukaryota</taxon>
        <taxon>Metazoa</taxon>
        <taxon>Ecdysozoa</taxon>
        <taxon>Arthropoda</taxon>
        <taxon>Hexapoda</taxon>
        <taxon>Insecta</taxon>
        <taxon>Pterygota</taxon>
        <taxon>Neoptera</taxon>
        <taxon>Endopterygota</taxon>
        <taxon>Lepidoptera</taxon>
        <taxon>Glossata</taxon>
        <taxon>Ditrysia</taxon>
        <taxon>Papilionoidea</taxon>
        <taxon>Papilionidae</taxon>
        <taxon>Papilioninae</taxon>
        <taxon>Papilio</taxon>
    </lineage>
</organism>
<protein>
    <submittedName>
        <fullName evidence="2">Uncharacterized protein</fullName>
    </submittedName>
</protein>
<sequence length="172" mass="19200">MDQSGITPNTSNQQLVNGSDNDSATALLQEKQARRRENLGDVTFREYMTVGILCFVNLINYMDRFTIAGQQNAVSCTPYVTYVKYLSAHLNLFKMVYNCKVFDMMVGCDALPRKTDVTANTSGHRDCTRNGFMVGCDALRHKTDVAANTSGHRDCTRNGLLPPLKVLSQPYM</sequence>
<gene>
    <name evidence="2" type="ORF">RR48_12176</name>
</gene>
<feature type="region of interest" description="Disordered" evidence="1">
    <location>
        <begin position="1"/>
        <end position="20"/>
    </location>
</feature>